<feature type="region of interest" description="Disordered" evidence="1">
    <location>
        <begin position="402"/>
        <end position="421"/>
    </location>
</feature>
<gene>
    <name evidence="2" type="ORF">OFUS_LOCUS21986</name>
</gene>
<protein>
    <submittedName>
        <fullName evidence="2">Uncharacterized protein</fullName>
    </submittedName>
</protein>
<dbReference type="OrthoDB" id="10037682at2759"/>
<feature type="region of interest" description="Disordered" evidence="1">
    <location>
        <begin position="210"/>
        <end position="274"/>
    </location>
</feature>
<organism evidence="2 3">
    <name type="scientific">Owenia fusiformis</name>
    <name type="common">Polychaete worm</name>
    <dbReference type="NCBI Taxonomy" id="6347"/>
    <lineage>
        <taxon>Eukaryota</taxon>
        <taxon>Metazoa</taxon>
        <taxon>Spiralia</taxon>
        <taxon>Lophotrochozoa</taxon>
        <taxon>Annelida</taxon>
        <taxon>Polychaeta</taxon>
        <taxon>Sedentaria</taxon>
        <taxon>Canalipalpata</taxon>
        <taxon>Sabellida</taxon>
        <taxon>Oweniida</taxon>
        <taxon>Oweniidae</taxon>
        <taxon>Owenia</taxon>
    </lineage>
</organism>
<evidence type="ECO:0000313" key="2">
    <source>
        <dbReference type="EMBL" id="CAH1797757.1"/>
    </source>
</evidence>
<dbReference type="AlphaFoldDB" id="A0A8S4PWW9"/>
<dbReference type="Proteomes" id="UP000749559">
    <property type="component" value="Unassembled WGS sequence"/>
</dbReference>
<sequence length="555" mass="63458">MPAPKEYTPPWKFPKSEYQKKFEKRSCLQSEIAFPQKPCEADRYNNPHPHTTKEFSDGVTMRSYMDPENMRADVESYVQKMSSEYGFQPSVESHVQGYGTKTYKPQNEMLESYVKPAMRLIKQNRSGRTQNAKQWSKMGLSKVVIRDKPINKAILKHEEATEFFPNTDNVRLHKDLDPRAHVVEYTARSYWPYCLETNLDTYQYDRPKTAGARTRPITRDQPTLPKETAWGYDTSPDEDQDHWISWKTGTPNRDLGKSVPVIRPPTPQGSGYPSYNPGYNTHKSNTAYTSSYHKPPSPTYGTSAVDISAKRWPQDYADDVANEPIRTGYTPEPTSPIPHADVSSYDTCHHAPIIDTTTNPATKDFNVTYEPNLRAWLNNVQDTDKEIVYSYLKTLNNGKSVSPIKSTTPARPYSASPTRDVSVTPIRRRQVQSARMIRPRPPVQVYTEHDDRCNPCEDHIVKTWAKQMANSQPAINIPAAGYTNYQTRPTARHQPRKKQPKAYAHENSFFTNAQAPPKGHFTIAPDWVSESVGTQKNLKMMRVSKNGLKYGVKYH</sequence>
<accession>A0A8S4PWW9</accession>
<evidence type="ECO:0000313" key="3">
    <source>
        <dbReference type="Proteomes" id="UP000749559"/>
    </source>
</evidence>
<comment type="caution">
    <text evidence="2">The sequence shown here is derived from an EMBL/GenBank/DDBJ whole genome shotgun (WGS) entry which is preliminary data.</text>
</comment>
<evidence type="ECO:0000256" key="1">
    <source>
        <dbReference type="SAM" id="MobiDB-lite"/>
    </source>
</evidence>
<dbReference type="EMBL" id="CAIIXF020000010">
    <property type="protein sequence ID" value="CAH1797757.1"/>
    <property type="molecule type" value="Genomic_DNA"/>
</dbReference>
<proteinExistence type="predicted"/>
<keyword evidence="3" id="KW-1185">Reference proteome</keyword>
<reference evidence="2" key="1">
    <citation type="submission" date="2022-03" db="EMBL/GenBank/DDBJ databases">
        <authorList>
            <person name="Martin C."/>
        </authorList>
    </citation>
    <scope>NUCLEOTIDE SEQUENCE</scope>
</reference>
<name>A0A8S4PWW9_OWEFU</name>